<proteinExistence type="predicted"/>
<dbReference type="EMBL" id="JAAGRR010000029">
    <property type="protein sequence ID" value="NDY42008.1"/>
    <property type="molecule type" value="Genomic_DNA"/>
</dbReference>
<dbReference type="Pfam" id="PF03961">
    <property type="entry name" value="FapA"/>
    <property type="match status" value="1"/>
</dbReference>
<dbReference type="Proteomes" id="UP000469346">
    <property type="component" value="Unassembled WGS sequence"/>
</dbReference>
<evidence type="ECO:0000313" key="3">
    <source>
        <dbReference type="EMBL" id="NDY42008.1"/>
    </source>
</evidence>
<dbReference type="AlphaFoldDB" id="A0A6N9TLU5"/>
<dbReference type="RefSeq" id="WP_163298156.1">
    <property type="nucleotide sequence ID" value="NZ_JAAGRR010000029.1"/>
</dbReference>
<dbReference type="InterPro" id="IPR046865">
    <property type="entry name" value="FapA_b_solenoid"/>
</dbReference>
<accession>A0A6N9TLU5</accession>
<feature type="domain" description="Flagellar Assembly Protein A N-terminal region" evidence="2">
    <location>
        <begin position="18"/>
        <end position="188"/>
    </location>
</feature>
<evidence type="ECO:0000259" key="2">
    <source>
        <dbReference type="Pfam" id="PF20250"/>
    </source>
</evidence>
<feature type="region of interest" description="Disordered" evidence="1">
    <location>
        <begin position="94"/>
        <end position="114"/>
    </location>
</feature>
<organism evidence="3 4">
    <name type="scientific">Dissulfurirhabdus thermomarina</name>
    <dbReference type="NCBI Taxonomy" id="1765737"/>
    <lineage>
        <taxon>Bacteria</taxon>
        <taxon>Deltaproteobacteria</taxon>
        <taxon>Dissulfurirhabdaceae</taxon>
        <taxon>Dissulfurirhabdus</taxon>
    </lineage>
</organism>
<gene>
    <name evidence="3" type="ORF">G3N55_03975</name>
</gene>
<evidence type="ECO:0000256" key="1">
    <source>
        <dbReference type="SAM" id="MobiDB-lite"/>
    </source>
</evidence>
<dbReference type="Pfam" id="PF20250">
    <property type="entry name" value="FapA_N"/>
    <property type="match status" value="1"/>
</dbReference>
<dbReference type="InterPro" id="IPR005646">
    <property type="entry name" value="FapA"/>
</dbReference>
<evidence type="ECO:0000313" key="4">
    <source>
        <dbReference type="Proteomes" id="UP000469346"/>
    </source>
</evidence>
<reference evidence="3 4" key="1">
    <citation type="submission" date="2020-02" db="EMBL/GenBank/DDBJ databases">
        <title>Comparative genomics of sulfur disproportionating microorganisms.</title>
        <authorList>
            <person name="Ward L.M."/>
            <person name="Bertran E."/>
            <person name="Johnston D.T."/>
        </authorList>
    </citation>
    <scope>NUCLEOTIDE SEQUENCE [LARGE SCALE GENOMIC DNA]</scope>
    <source>
        <strain evidence="3 4">DSM 100025</strain>
    </source>
</reference>
<dbReference type="PANTHER" id="PTHR38032:SF1">
    <property type="entry name" value="RNA-BINDING PROTEIN KHPB N-TERMINAL DOMAIN-CONTAINING PROTEIN"/>
    <property type="match status" value="1"/>
</dbReference>
<keyword evidence="4" id="KW-1185">Reference proteome</keyword>
<sequence>MTPEELTNGVFVLDGALKLKVSKDRMEAVASPVEGELTPELERVLPQVLDEAGIVHGRLPVPERTRDGWVVARGTPPEKGEDGTIEYLVRLPDGRPVMRPPEEGEGDPDAGPLYVDPNMLNLVVNVREGETIARKVPPTPGVPGQDVFGGEIPAKPGQYAAFKPGAGVEISQDGMTMVAALSGKIELEGEGKISVRDEWTLEGDVDAGTGHIEFIGRHMKISGSVQHGFRVQVEGDLEVGKDIEDGAHVEVRGSLDVGGIIRAAKTVIKVGGVLTCQSIEYADVTVGGRMEVKDYVLDATCRVRGDVQVVEGKGQIAGGAVYAGGSLEAKVFGTSANVPTRISVGRDLALEERYEKVVAEVETWGAKLKEVKKGLAALAAMEAKGPLGRKPKFIKDRLTDLRPKIEARLREATRLLAEMEPHLVNKRDARARALVKAYAKTVVEIKDVRLHLDRNVEQPVEFRFRDGEVQVAPIQAG</sequence>
<comment type="caution">
    <text evidence="3">The sequence shown here is derived from an EMBL/GenBank/DDBJ whole genome shotgun (WGS) entry which is preliminary data.</text>
</comment>
<dbReference type="InterPro" id="IPR046866">
    <property type="entry name" value="FapA_N"/>
</dbReference>
<dbReference type="PANTHER" id="PTHR38032">
    <property type="entry name" value="POLYMERASE-RELATED"/>
    <property type="match status" value="1"/>
</dbReference>
<name>A0A6N9TLU5_DISTH</name>
<protein>
    <submittedName>
        <fullName evidence="3">DUF342 domain-containing protein</fullName>
    </submittedName>
</protein>